<reference evidence="14" key="1">
    <citation type="submission" date="2020-01" db="EMBL/GenBank/DDBJ databases">
        <authorList>
            <person name="Yang Y."/>
            <person name="Kwon Y.M."/>
        </authorList>
    </citation>
    <scope>NUCLEOTIDE SEQUENCE</scope>
    <source>
        <strain evidence="14">PG104</strain>
    </source>
</reference>
<dbReference type="NCBIfam" id="TIGR01525">
    <property type="entry name" value="ATPase-IB_hvy"/>
    <property type="match status" value="1"/>
</dbReference>
<dbReference type="SUPFAM" id="SSF47240">
    <property type="entry name" value="Ferritin-like"/>
    <property type="match status" value="1"/>
</dbReference>
<evidence type="ECO:0000256" key="10">
    <source>
        <dbReference type="ARBA" id="ARBA00023136"/>
    </source>
</evidence>
<dbReference type="RefSeq" id="WP_211783477.1">
    <property type="nucleotide sequence ID" value="NZ_CP047289.1"/>
</dbReference>
<evidence type="ECO:0000256" key="4">
    <source>
        <dbReference type="ARBA" id="ARBA00022692"/>
    </source>
</evidence>
<evidence type="ECO:0000313" key="14">
    <source>
        <dbReference type="EMBL" id="QUS36258.1"/>
    </source>
</evidence>
<evidence type="ECO:0000256" key="6">
    <source>
        <dbReference type="ARBA" id="ARBA00022741"/>
    </source>
</evidence>
<feature type="transmembrane region" description="Helical" evidence="11">
    <location>
        <begin position="178"/>
        <end position="201"/>
    </location>
</feature>
<dbReference type="GO" id="GO:0005507">
    <property type="term" value="F:copper ion binding"/>
    <property type="evidence" value="ECO:0007669"/>
    <property type="project" value="TreeGrafter"/>
</dbReference>
<dbReference type="InterPro" id="IPR045800">
    <property type="entry name" value="HMBD"/>
</dbReference>
<dbReference type="InterPro" id="IPR023214">
    <property type="entry name" value="HAD_sf"/>
</dbReference>
<dbReference type="InterPro" id="IPR027256">
    <property type="entry name" value="P-typ_ATPase_IB"/>
</dbReference>
<evidence type="ECO:0000256" key="1">
    <source>
        <dbReference type="ARBA" id="ARBA00004651"/>
    </source>
</evidence>
<dbReference type="FunFam" id="2.70.150.10:FF:000020">
    <property type="entry name" value="Copper-exporting P-type ATPase A"/>
    <property type="match status" value="1"/>
</dbReference>
<evidence type="ECO:0000256" key="11">
    <source>
        <dbReference type="RuleBase" id="RU362081"/>
    </source>
</evidence>
<evidence type="ECO:0000259" key="13">
    <source>
        <dbReference type="SMART" id="SM00746"/>
    </source>
</evidence>
<keyword evidence="3 11" id="KW-1003">Cell membrane</keyword>
<keyword evidence="9 11" id="KW-1133">Transmembrane helix</keyword>
<evidence type="ECO:0000256" key="9">
    <source>
        <dbReference type="ARBA" id="ARBA00022989"/>
    </source>
</evidence>
<dbReference type="InterPro" id="IPR023298">
    <property type="entry name" value="ATPase_P-typ_TM_dom_sf"/>
</dbReference>
<dbReference type="Gene3D" id="1.10.620.20">
    <property type="entry name" value="Ribonucleotide Reductase, subunit A"/>
    <property type="match status" value="1"/>
</dbReference>
<dbReference type="Pfam" id="PF04945">
    <property type="entry name" value="YHS"/>
    <property type="match status" value="1"/>
</dbReference>
<dbReference type="SFLD" id="SFLDS00003">
    <property type="entry name" value="Haloacid_Dehalogenase"/>
    <property type="match status" value="1"/>
</dbReference>
<dbReference type="KEGG" id="fap:GR316_08220"/>
<dbReference type="GO" id="GO:0016887">
    <property type="term" value="F:ATP hydrolysis activity"/>
    <property type="evidence" value="ECO:0007669"/>
    <property type="project" value="InterPro"/>
</dbReference>
<dbReference type="GO" id="GO:0005524">
    <property type="term" value="F:ATP binding"/>
    <property type="evidence" value="ECO:0007669"/>
    <property type="project" value="UniProtKB-UniRule"/>
</dbReference>
<dbReference type="InterPro" id="IPR023299">
    <property type="entry name" value="ATPase_P-typ_cyto_dom_N"/>
</dbReference>
<keyword evidence="15" id="KW-1185">Reference proteome</keyword>
<sequence length="769" mass="79218">MPTDHEPETALPRDPVCGMTVDPDAGKPQLDHDGQTYHFCSEGCRTKFGADPDRYLGERPVPEAPPGAEWTCPMHPEIVQDGPGDCPICGMALEPAMPVADSGPNPELIDFRRRLAIGAPMAAVVLILEMGDHLGLPLREGMGTTLFLWVQAVLATGVLWLTRVFFRRGWSSIVNRSPNMWTLIALGTGAAWLFSMVALLFPGLFPEGIRQDGVIPVYFESAAVILILVLVGQVMELAARDRTGDAIRALMDLAPRTARRVRGGADEDVPLDDVAVGDLLRVRPGEAVPVDGSVVEGRSSVDESMVTGEPVPVEKTTGAAVTGGTMNRTGGFVMRAERVGADTVLSRIVGLVAQAQRSRAPIQAMADRVAGWFVPAVVASAVLAFALWWLLGPAPVLGHAFVAAVSVLVIACPCALGLATPMSIMVATGRGAHAGVLIRDAEALERLAGVDVLVLDKTGTLTEGRPSLTEVVAGALDDGAVLAHAAALERGSEHPLAEAITAGAEARGAARLEATAFAAITGKGVTGTIAGRTAALGNAALMADQGVDPGALADRAAALQAEGRTAMFLAVDGHAAGLIAVADKVKPGAAEAIAHLQAAGLRIVMATGDAEPTALAVAAELGIDEVRAGVSPEDKGALVAELKAAGHRVAMAGDGVNDAPALAAADVGIAMGTGADVAVESAGITLVKGDLTRILTARRLSRATMSNIRQNLFFAFVYNAAGIPLAAGLLYPMFGVLLSPVVAAAAMSLSSVSVIGNALRLRAVNLSRD</sequence>
<dbReference type="InterPro" id="IPR044492">
    <property type="entry name" value="P_typ_ATPase_HD_dom"/>
</dbReference>
<evidence type="ECO:0000256" key="5">
    <source>
        <dbReference type="ARBA" id="ARBA00022723"/>
    </source>
</evidence>
<dbReference type="NCBIfam" id="TIGR01511">
    <property type="entry name" value="ATPase-IB1_Cu"/>
    <property type="match status" value="1"/>
</dbReference>
<dbReference type="SUPFAM" id="SSF56784">
    <property type="entry name" value="HAD-like"/>
    <property type="match status" value="1"/>
</dbReference>
<dbReference type="InterPro" id="IPR018303">
    <property type="entry name" value="ATPase_P-typ_P_site"/>
</dbReference>
<dbReference type="Pfam" id="PF00702">
    <property type="entry name" value="Hydrolase"/>
    <property type="match status" value="1"/>
</dbReference>
<dbReference type="Pfam" id="PF00122">
    <property type="entry name" value="E1-E2_ATPase"/>
    <property type="match status" value="1"/>
</dbReference>
<dbReference type="InterPro" id="IPR012348">
    <property type="entry name" value="RNR-like"/>
</dbReference>
<dbReference type="PANTHER" id="PTHR43520">
    <property type="entry name" value="ATP7, ISOFORM B"/>
    <property type="match status" value="1"/>
</dbReference>
<dbReference type="NCBIfam" id="TIGR01494">
    <property type="entry name" value="ATPase_P-type"/>
    <property type="match status" value="1"/>
</dbReference>
<feature type="transmembrane region" description="Helical" evidence="11">
    <location>
        <begin position="712"/>
        <end position="731"/>
    </location>
</feature>
<dbReference type="PRINTS" id="PR00943">
    <property type="entry name" value="CUATPASE"/>
</dbReference>
<evidence type="ECO:0000256" key="8">
    <source>
        <dbReference type="ARBA" id="ARBA00022967"/>
    </source>
</evidence>
<dbReference type="PROSITE" id="PS00154">
    <property type="entry name" value="ATPASE_E1_E2"/>
    <property type="match status" value="1"/>
</dbReference>
<dbReference type="SMART" id="SM00746">
    <property type="entry name" value="TRASH"/>
    <property type="match status" value="1"/>
</dbReference>
<comment type="subcellular location">
    <subcellularLocation>
        <location evidence="1">Cell membrane</location>
        <topology evidence="1">Multi-pass membrane protein</topology>
    </subcellularLocation>
</comment>
<dbReference type="GO" id="GO:0043682">
    <property type="term" value="F:P-type divalent copper transporter activity"/>
    <property type="evidence" value="ECO:0007669"/>
    <property type="project" value="TreeGrafter"/>
</dbReference>
<keyword evidence="6 11" id="KW-0547">Nucleotide-binding</keyword>
<dbReference type="InterPro" id="IPR001757">
    <property type="entry name" value="P_typ_ATPase"/>
</dbReference>
<evidence type="ECO:0000256" key="12">
    <source>
        <dbReference type="SAM" id="MobiDB-lite"/>
    </source>
</evidence>
<protein>
    <submittedName>
        <fullName evidence="14">Heavy metal translocating P-type ATPase</fullName>
    </submittedName>
</protein>
<dbReference type="SUPFAM" id="SSF81665">
    <property type="entry name" value="Calcium ATPase, transmembrane domain M"/>
    <property type="match status" value="1"/>
</dbReference>
<dbReference type="InterPro" id="IPR008250">
    <property type="entry name" value="ATPase_P-typ_transduc_dom_A_sf"/>
</dbReference>
<keyword evidence="4 11" id="KW-0812">Transmembrane</keyword>
<feature type="transmembrane region" description="Helical" evidence="11">
    <location>
        <begin position="397"/>
        <end position="420"/>
    </location>
</feature>
<dbReference type="PANTHER" id="PTHR43520:SF8">
    <property type="entry name" value="P-TYPE CU(+) TRANSPORTER"/>
    <property type="match status" value="1"/>
</dbReference>
<evidence type="ECO:0000256" key="2">
    <source>
        <dbReference type="ARBA" id="ARBA00006024"/>
    </source>
</evidence>
<dbReference type="Proteomes" id="UP000679284">
    <property type="component" value="Chromosome"/>
</dbReference>
<dbReference type="InterPro" id="IPR009078">
    <property type="entry name" value="Ferritin-like_SF"/>
</dbReference>
<dbReference type="EMBL" id="CP047289">
    <property type="protein sequence ID" value="QUS36258.1"/>
    <property type="molecule type" value="Genomic_DNA"/>
</dbReference>
<dbReference type="InterPro" id="IPR036412">
    <property type="entry name" value="HAD-like_sf"/>
</dbReference>
<name>A0A8J8MU34_9RHOB</name>
<dbReference type="InterPro" id="IPR059000">
    <property type="entry name" value="ATPase_P-type_domA"/>
</dbReference>
<dbReference type="Pfam" id="PF19335">
    <property type="entry name" value="HMBD"/>
    <property type="match status" value="1"/>
</dbReference>
<evidence type="ECO:0000256" key="7">
    <source>
        <dbReference type="ARBA" id="ARBA00022840"/>
    </source>
</evidence>
<dbReference type="InterPro" id="IPR011017">
    <property type="entry name" value="TRASH_dom"/>
</dbReference>
<comment type="similarity">
    <text evidence="2 11">Belongs to the cation transport ATPase (P-type) (TC 3.A.3) family. Type IB subfamily.</text>
</comment>
<dbReference type="Gene3D" id="3.40.1110.10">
    <property type="entry name" value="Calcium-transporting ATPase, cytoplasmic domain N"/>
    <property type="match status" value="1"/>
</dbReference>
<dbReference type="AlphaFoldDB" id="A0A8J8MU34"/>
<feature type="transmembrane region" description="Helical" evidence="11">
    <location>
        <begin position="737"/>
        <end position="759"/>
    </location>
</feature>
<gene>
    <name evidence="14" type="ORF">GR316_08220</name>
</gene>
<dbReference type="SUPFAM" id="SSF81653">
    <property type="entry name" value="Calcium ATPase, transduction domain A"/>
    <property type="match status" value="1"/>
</dbReference>
<keyword evidence="5 11" id="KW-0479">Metal-binding</keyword>
<feature type="region of interest" description="Disordered" evidence="12">
    <location>
        <begin position="1"/>
        <end position="33"/>
    </location>
</feature>
<keyword evidence="8" id="KW-1278">Translocase</keyword>
<feature type="transmembrane region" description="Helical" evidence="11">
    <location>
        <begin position="115"/>
        <end position="134"/>
    </location>
</feature>
<feature type="transmembrane region" description="Helical" evidence="11">
    <location>
        <begin position="146"/>
        <end position="166"/>
    </location>
</feature>
<dbReference type="SFLD" id="SFLDF00027">
    <property type="entry name" value="p-type_atpase"/>
    <property type="match status" value="1"/>
</dbReference>
<dbReference type="GO" id="GO:0016491">
    <property type="term" value="F:oxidoreductase activity"/>
    <property type="evidence" value="ECO:0007669"/>
    <property type="project" value="InterPro"/>
</dbReference>
<dbReference type="Gene3D" id="2.70.150.10">
    <property type="entry name" value="Calcium-transporting ATPase, cytoplasmic transduction domain A"/>
    <property type="match status" value="1"/>
</dbReference>
<accession>A0A8J8MU34</accession>
<feature type="transmembrane region" description="Helical" evidence="11">
    <location>
        <begin position="213"/>
        <end position="232"/>
    </location>
</feature>
<keyword evidence="7 11" id="KW-0067">ATP-binding</keyword>
<keyword evidence="10 11" id="KW-0472">Membrane</keyword>
<dbReference type="PRINTS" id="PR00119">
    <property type="entry name" value="CATATPASE"/>
</dbReference>
<feature type="domain" description="TRASH" evidence="13">
    <location>
        <begin position="14"/>
        <end position="52"/>
    </location>
</feature>
<dbReference type="GO" id="GO:0055070">
    <property type="term" value="P:copper ion homeostasis"/>
    <property type="evidence" value="ECO:0007669"/>
    <property type="project" value="TreeGrafter"/>
</dbReference>
<dbReference type="GO" id="GO:0005886">
    <property type="term" value="C:plasma membrane"/>
    <property type="evidence" value="ECO:0007669"/>
    <property type="project" value="UniProtKB-SubCell"/>
</dbReference>
<evidence type="ECO:0000256" key="3">
    <source>
        <dbReference type="ARBA" id="ARBA00022475"/>
    </source>
</evidence>
<dbReference type="SFLD" id="SFLDG00002">
    <property type="entry name" value="C1.7:_P-type_atpase_like"/>
    <property type="match status" value="1"/>
</dbReference>
<dbReference type="Gene3D" id="3.40.50.1000">
    <property type="entry name" value="HAD superfamily/HAD-like"/>
    <property type="match status" value="1"/>
</dbReference>
<dbReference type="GO" id="GO:0060003">
    <property type="term" value="P:copper ion export"/>
    <property type="evidence" value="ECO:0007669"/>
    <property type="project" value="UniProtKB-ARBA"/>
</dbReference>
<dbReference type="CDD" id="cd02094">
    <property type="entry name" value="P-type_ATPase_Cu-like"/>
    <property type="match status" value="1"/>
</dbReference>
<proteinExistence type="inferred from homology"/>
<organism evidence="14 15">
    <name type="scientific">Falsirhodobacter algicola</name>
    <dbReference type="NCBI Taxonomy" id="2692330"/>
    <lineage>
        <taxon>Bacteria</taxon>
        <taxon>Pseudomonadati</taxon>
        <taxon>Pseudomonadota</taxon>
        <taxon>Alphaproteobacteria</taxon>
        <taxon>Rhodobacterales</taxon>
        <taxon>Paracoccaceae</taxon>
        <taxon>Falsirhodobacter</taxon>
    </lineage>
</organism>
<evidence type="ECO:0000313" key="15">
    <source>
        <dbReference type="Proteomes" id="UP000679284"/>
    </source>
</evidence>
<feature type="transmembrane region" description="Helical" evidence="11">
    <location>
        <begin position="369"/>
        <end position="391"/>
    </location>
</feature>
<dbReference type="InterPro" id="IPR007029">
    <property type="entry name" value="YHS_dom"/>
</dbReference>